<accession>A0A6P1VUJ8</accession>
<organism evidence="1 2">
    <name type="scientific">Spirosoma endbachense</name>
    <dbReference type="NCBI Taxonomy" id="2666025"/>
    <lineage>
        <taxon>Bacteria</taxon>
        <taxon>Pseudomonadati</taxon>
        <taxon>Bacteroidota</taxon>
        <taxon>Cytophagia</taxon>
        <taxon>Cytophagales</taxon>
        <taxon>Cytophagaceae</taxon>
        <taxon>Spirosoma</taxon>
    </lineage>
</organism>
<reference evidence="1 2" key="1">
    <citation type="submission" date="2019-11" db="EMBL/GenBank/DDBJ databases">
        <title>Spirosoma endbachense sp. nov., isolated from a natural salt meadow.</title>
        <authorList>
            <person name="Rojas J."/>
            <person name="Ambika Manirajan B."/>
            <person name="Ratering S."/>
            <person name="Suarez C."/>
            <person name="Geissler-Plaum R."/>
            <person name="Schnell S."/>
        </authorList>
    </citation>
    <scope>NUCLEOTIDE SEQUENCE [LARGE SCALE GENOMIC DNA]</scope>
    <source>
        <strain evidence="1 2">I-24</strain>
    </source>
</reference>
<keyword evidence="2" id="KW-1185">Reference proteome</keyword>
<evidence type="ECO:0000313" key="1">
    <source>
        <dbReference type="EMBL" id="QHV96304.1"/>
    </source>
</evidence>
<proteinExistence type="predicted"/>
<dbReference type="AlphaFoldDB" id="A0A6P1VUJ8"/>
<dbReference type="KEGG" id="senf:GJR95_15325"/>
<gene>
    <name evidence="1" type="ORF">GJR95_15325</name>
</gene>
<dbReference type="Proteomes" id="UP000464577">
    <property type="component" value="Chromosome"/>
</dbReference>
<name>A0A6P1VUJ8_9BACT</name>
<sequence>MTTSELQAMSGQWKLADFFADGSNYFSTYFWNLAHPSCPISSSWLYVERWPDGRHGTLTFTNLTQCAATTTSAINAAAAINSIEFETMTNMSGEQVQWYCNDDALPFSFGRGMEDKNYRVYFDNGGNTMVWEHDYYNSQDNYVTKAIVWVRASGGPAIP</sequence>
<dbReference type="RefSeq" id="WP_162386712.1">
    <property type="nucleotide sequence ID" value="NZ_CP045997.1"/>
</dbReference>
<evidence type="ECO:0000313" key="2">
    <source>
        <dbReference type="Proteomes" id="UP000464577"/>
    </source>
</evidence>
<dbReference type="EMBL" id="CP045997">
    <property type="protein sequence ID" value="QHV96304.1"/>
    <property type="molecule type" value="Genomic_DNA"/>
</dbReference>
<protein>
    <submittedName>
        <fullName evidence="1">Uncharacterized protein</fullName>
    </submittedName>
</protein>